<proteinExistence type="predicted"/>
<protein>
    <submittedName>
        <fullName evidence="2">Uncharacterized protein conserved in bacteria</fullName>
    </submittedName>
</protein>
<evidence type="ECO:0000313" key="2">
    <source>
        <dbReference type="EMBL" id="VFS60037.1"/>
    </source>
</evidence>
<dbReference type="PANTHER" id="PTHR40057:SF1">
    <property type="entry name" value="SLR1162 PROTEIN"/>
    <property type="match status" value="1"/>
</dbReference>
<reference evidence="2 3" key="1">
    <citation type="submission" date="2019-03" db="EMBL/GenBank/DDBJ databases">
        <authorList>
            <consortium name="Pathogen Informatics"/>
        </authorList>
    </citation>
    <scope>NUCLEOTIDE SEQUENCE [LARGE SCALE GENOMIC DNA]</scope>
    <source>
        <strain evidence="2 3">NCTC12998</strain>
    </source>
</reference>
<sequence length="87" mass="10097">MRTESAFWFTPPAANVRQPLRWKQFLITLLVIFPSTNLVPWLTGMFLPSLRGSLLLHLINDACVVALVVWFWMPIVTRLFAGWLKKN</sequence>
<dbReference type="PANTHER" id="PTHR40057">
    <property type="entry name" value="SLR1162 PROTEIN"/>
    <property type="match status" value="1"/>
</dbReference>
<organism evidence="2 3">
    <name type="scientific">Raoultella planticola</name>
    <name type="common">Klebsiella planticola</name>
    <dbReference type="NCBI Taxonomy" id="575"/>
    <lineage>
        <taxon>Bacteria</taxon>
        <taxon>Pseudomonadati</taxon>
        <taxon>Pseudomonadota</taxon>
        <taxon>Gammaproteobacteria</taxon>
        <taxon>Enterobacterales</taxon>
        <taxon>Enterobacteriaceae</taxon>
        <taxon>Klebsiella/Raoultella group</taxon>
        <taxon>Raoultella</taxon>
    </lineage>
</organism>
<keyword evidence="1" id="KW-1133">Transmembrane helix</keyword>
<evidence type="ECO:0000313" key="3">
    <source>
        <dbReference type="Proteomes" id="UP000345637"/>
    </source>
</evidence>
<accession>A0A485AEU4</accession>
<gene>
    <name evidence="2" type="ORF">NCTC12998_01211</name>
</gene>
<dbReference type="InterPro" id="IPR038762">
    <property type="entry name" value="ABM_predict"/>
</dbReference>
<name>A0A485AEU4_RAOPL</name>
<dbReference type="Proteomes" id="UP000345637">
    <property type="component" value="Unassembled WGS sequence"/>
</dbReference>
<keyword evidence="1" id="KW-0472">Membrane</keyword>
<keyword evidence="1" id="KW-0812">Transmembrane</keyword>
<evidence type="ECO:0000256" key="1">
    <source>
        <dbReference type="SAM" id="Phobius"/>
    </source>
</evidence>
<feature type="transmembrane region" description="Helical" evidence="1">
    <location>
        <begin position="59"/>
        <end position="81"/>
    </location>
</feature>
<feature type="transmembrane region" description="Helical" evidence="1">
    <location>
        <begin position="25"/>
        <end position="47"/>
    </location>
</feature>
<dbReference type="AlphaFoldDB" id="A0A485AEU4"/>
<dbReference type="EMBL" id="CAADJE010000015">
    <property type="protein sequence ID" value="VFS60037.1"/>
    <property type="molecule type" value="Genomic_DNA"/>
</dbReference>